<reference evidence="9" key="1">
    <citation type="journal article" date="2021" name="Genome Biol. Evol.">
        <title>A High-Quality Reference Genome for a Parasitic Bivalve with Doubly Uniparental Inheritance (Bivalvia: Unionida).</title>
        <authorList>
            <person name="Smith C.H."/>
        </authorList>
    </citation>
    <scope>NUCLEOTIDE SEQUENCE</scope>
    <source>
        <strain evidence="9">CHS0354</strain>
    </source>
</reference>
<reference evidence="9" key="2">
    <citation type="journal article" date="2021" name="Genome Biol. Evol.">
        <title>Developing a high-quality reference genome for a parasitic bivalve with doubly uniparental inheritance (Bivalvia: Unionida).</title>
        <authorList>
            <person name="Smith C.H."/>
        </authorList>
    </citation>
    <scope>NUCLEOTIDE SEQUENCE</scope>
    <source>
        <strain evidence="9">CHS0354</strain>
        <tissue evidence="9">Mantle</tissue>
    </source>
</reference>
<evidence type="ECO:0000256" key="3">
    <source>
        <dbReference type="ARBA" id="ARBA00022989"/>
    </source>
</evidence>
<organism evidence="9 10">
    <name type="scientific">Potamilus streckersoni</name>
    <dbReference type="NCBI Taxonomy" id="2493646"/>
    <lineage>
        <taxon>Eukaryota</taxon>
        <taxon>Metazoa</taxon>
        <taxon>Spiralia</taxon>
        <taxon>Lophotrochozoa</taxon>
        <taxon>Mollusca</taxon>
        <taxon>Bivalvia</taxon>
        <taxon>Autobranchia</taxon>
        <taxon>Heteroconchia</taxon>
        <taxon>Palaeoheterodonta</taxon>
        <taxon>Unionida</taxon>
        <taxon>Unionoidea</taxon>
        <taxon>Unionidae</taxon>
        <taxon>Ambleminae</taxon>
        <taxon>Lampsilini</taxon>
        <taxon>Potamilus</taxon>
    </lineage>
</organism>
<evidence type="ECO:0000313" key="9">
    <source>
        <dbReference type="EMBL" id="KAK3579410.1"/>
    </source>
</evidence>
<sequence>MKENLAIRAVLIIMLDDRLKLHFWPHIIVSTLTSYYAKLERDFGVQVVGHIPKGLPSPSVFHLRYVAEVLGDGVVIGIVAYTISYSMAKILADKHNYRINPNQELVANGICNFVGSFFSCYCCAASLSRSLVQDSAGGKTQVVSLVSSFIVLIVVLYIGPLFESLPECILASIVIVTVKGMFQQFSELKRLWGLCRKDFMVWLGTFVAVVVLDIALGLLTGVVLSLYFVLRHTQKPQMSMLGQIPGTGAYKDVNTTNEVEQVPGIKIFQFETSIYFANAEHFRDKLLEKTGLYPDKLKRKKKHAMHDILMRRKQELEQAELERKKEKEKREREGKQSSAIEIVVVDKETDRLEKEREKKLILDRFVHAWQPPIKTLIIDVTVVNYIDSVAVKCLMQIVNDFKEVGIKVFLAGCKPDVRVILRQASFYSIIDYNILYYTVHEAVVIAQEINQEEMKPSRTDVQLLNEVSKKTQEEGEVVDDEEEEQYDTSPEDDLDTVQTGTCLYDPDSDAASEAAQLLHTEEHMFDSSKGRKRFDSGGFEMISLNSPS</sequence>
<feature type="coiled-coil region" evidence="5">
    <location>
        <begin position="309"/>
        <end position="338"/>
    </location>
</feature>
<evidence type="ECO:0000313" key="10">
    <source>
        <dbReference type="Proteomes" id="UP001195483"/>
    </source>
</evidence>
<evidence type="ECO:0000256" key="4">
    <source>
        <dbReference type="ARBA" id="ARBA00023136"/>
    </source>
</evidence>
<proteinExistence type="predicted"/>
<dbReference type="EMBL" id="JAEAOA010001776">
    <property type="protein sequence ID" value="KAK3579410.1"/>
    <property type="molecule type" value="Genomic_DNA"/>
</dbReference>
<keyword evidence="3 7" id="KW-1133">Transmembrane helix</keyword>
<accession>A0AAE0RTU4</accession>
<name>A0AAE0RTU4_9BIVA</name>
<dbReference type="Proteomes" id="UP001195483">
    <property type="component" value="Unassembled WGS sequence"/>
</dbReference>
<dbReference type="GO" id="GO:0016020">
    <property type="term" value="C:membrane"/>
    <property type="evidence" value="ECO:0007669"/>
    <property type="project" value="UniProtKB-SubCell"/>
</dbReference>
<evidence type="ECO:0000256" key="7">
    <source>
        <dbReference type="SAM" id="Phobius"/>
    </source>
</evidence>
<dbReference type="PROSITE" id="PS50801">
    <property type="entry name" value="STAS"/>
    <property type="match status" value="1"/>
</dbReference>
<comment type="subcellular location">
    <subcellularLocation>
        <location evidence="1">Membrane</location>
        <topology evidence="1">Multi-pass membrane protein</topology>
    </subcellularLocation>
</comment>
<dbReference type="Pfam" id="PF00916">
    <property type="entry name" value="Sulfate_transp"/>
    <property type="match status" value="1"/>
</dbReference>
<evidence type="ECO:0000256" key="2">
    <source>
        <dbReference type="ARBA" id="ARBA00022692"/>
    </source>
</evidence>
<evidence type="ECO:0000256" key="1">
    <source>
        <dbReference type="ARBA" id="ARBA00004141"/>
    </source>
</evidence>
<keyword evidence="4 7" id="KW-0472">Membrane</keyword>
<feature type="region of interest" description="Disordered" evidence="6">
    <location>
        <begin position="469"/>
        <end position="506"/>
    </location>
</feature>
<feature type="domain" description="STAS" evidence="8">
    <location>
        <begin position="255"/>
        <end position="446"/>
    </location>
</feature>
<dbReference type="InterPro" id="IPR002645">
    <property type="entry name" value="STAS_dom"/>
</dbReference>
<comment type="caution">
    <text evidence="9">The sequence shown here is derived from an EMBL/GenBank/DDBJ whole genome shotgun (WGS) entry which is preliminary data.</text>
</comment>
<evidence type="ECO:0000256" key="5">
    <source>
        <dbReference type="SAM" id="Coils"/>
    </source>
</evidence>
<protein>
    <recommendedName>
        <fullName evidence="8">STAS domain-containing protein</fullName>
    </recommendedName>
</protein>
<evidence type="ECO:0000256" key="6">
    <source>
        <dbReference type="SAM" id="MobiDB-lite"/>
    </source>
</evidence>
<dbReference type="GO" id="GO:0055085">
    <property type="term" value="P:transmembrane transport"/>
    <property type="evidence" value="ECO:0007669"/>
    <property type="project" value="InterPro"/>
</dbReference>
<dbReference type="SUPFAM" id="SSF52091">
    <property type="entry name" value="SpoIIaa-like"/>
    <property type="match status" value="1"/>
</dbReference>
<dbReference type="CDD" id="cd07042">
    <property type="entry name" value="STAS_SulP_like_sulfate_transporter"/>
    <property type="match status" value="1"/>
</dbReference>
<feature type="compositionally biased region" description="Basic and acidic residues" evidence="6">
    <location>
        <begin position="526"/>
        <end position="535"/>
    </location>
</feature>
<feature type="transmembrane region" description="Helical" evidence="7">
    <location>
        <begin position="65"/>
        <end position="84"/>
    </location>
</feature>
<dbReference type="Pfam" id="PF01740">
    <property type="entry name" value="STAS"/>
    <property type="match status" value="1"/>
</dbReference>
<feature type="transmembrane region" description="Helical" evidence="7">
    <location>
        <begin position="140"/>
        <end position="158"/>
    </location>
</feature>
<dbReference type="AlphaFoldDB" id="A0AAE0RTU4"/>
<gene>
    <name evidence="9" type="ORF">CHS0354_029718</name>
</gene>
<feature type="compositionally biased region" description="Acidic residues" evidence="6">
    <location>
        <begin position="474"/>
        <end position="495"/>
    </location>
</feature>
<feature type="region of interest" description="Disordered" evidence="6">
    <location>
        <begin position="526"/>
        <end position="548"/>
    </location>
</feature>
<dbReference type="InterPro" id="IPR001902">
    <property type="entry name" value="SLC26A/SulP_fam"/>
</dbReference>
<dbReference type="InterPro" id="IPR036513">
    <property type="entry name" value="STAS_dom_sf"/>
</dbReference>
<evidence type="ECO:0000259" key="8">
    <source>
        <dbReference type="PROSITE" id="PS50801"/>
    </source>
</evidence>
<feature type="transmembrane region" description="Helical" evidence="7">
    <location>
        <begin position="202"/>
        <end position="230"/>
    </location>
</feature>
<dbReference type="InterPro" id="IPR011547">
    <property type="entry name" value="SLC26A/SulP_dom"/>
</dbReference>
<keyword evidence="10" id="KW-1185">Reference proteome</keyword>
<dbReference type="PANTHER" id="PTHR11814">
    <property type="entry name" value="SULFATE TRANSPORTER"/>
    <property type="match status" value="1"/>
</dbReference>
<dbReference type="Gene3D" id="3.30.750.24">
    <property type="entry name" value="STAS domain"/>
    <property type="match status" value="1"/>
</dbReference>
<keyword evidence="5" id="KW-0175">Coiled coil</keyword>
<feature type="transmembrane region" description="Helical" evidence="7">
    <location>
        <begin position="105"/>
        <end position="128"/>
    </location>
</feature>
<keyword evidence="2 7" id="KW-0812">Transmembrane</keyword>
<reference evidence="9" key="3">
    <citation type="submission" date="2023-05" db="EMBL/GenBank/DDBJ databases">
        <authorList>
            <person name="Smith C.H."/>
        </authorList>
    </citation>
    <scope>NUCLEOTIDE SEQUENCE</scope>
    <source>
        <strain evidence="9">CHS0354</strain>
        <tissue evidence="9">Mantle</tissue>
    </source>
</reference>